<evidence type="ECO:0000313" key="2">
    <source>
        <dbReference type="Proteomes" id="UP001143856"/>
    </source>
</evidence>
<reference evidence="1" key="1">
    <citation type="submission" date="2022-10" db="EMBL/GenBank/DDBJ databases">
        <title>Genome Sequence of Xylaria curta.</title>
        <authorList>
            <person name="Buettner E."/>
        </authorList>
    </citation>
    <scope>NUCLEOTIDE SEQUENCE</scope>
    <source>
        <strain evidence="1">Babe10</strain>
    </source>
</reference>
<organism evidence="1 2">
    <name type="scientific">Xylaria curta</name>
    <dbReference type="NCBI Taxonomy" id="42375"/>
    <lineage>
        <taxon>Eukaryota</taxon>
        <taxon>Fungi</taxon>
        <taxon>Dikarya</taxon>
        <taxon>Ascomycota</taxon>
        <taxon>Pezizomycotina</taxon>
        <taxon>Sordariomycetes</taxon>
        <taxon>Xylariomycetidae</taxon>
        <taxon>Xylariales</taxon>
        <taxon>Xylariaceae</taxon>
        <taxon>Xylaria</taxon>
    </lineage>
</organism>
<accession>A0ACC1N8I0</accession>
<dbReference type="Proteomes" id="UP001143856">
    <property type="component" value="Unassembled WGS sequence"/>
</dbReference>
<proteinExistence type="predicted"/>
<comment type="caution">
    <text evidence="1">The sequence shown here is derived from an EMBL/GenBank/DDBJ whole genome shotgun (WGS) entry which is preliminary data.</text>
</comment>
<protein>
    <submittedName>
        <fullName evidence="1">Uncharacterized protein</fullName>
    </submittedName>
</protein>
<gene>
    <name evidence="1" type="ORF">NUW58_g8394</name>
</gene>
<name>A0ACC1N8I0_9PEZI</name>
<dbReference type="EMBL" id="JAPDGR010002540">
    <property type="protein sequence ID" value="KAJ2975313.1"/>
    <property type="molecule type" value="Genomic_DNA"/>
</dbReference>
<evidence type="ECO:0000313" key="1">
    <source>
        <dbReference type="EMBL" id="KAJ2975313.1"/>
    </source>
</evidence>
<keyword evidence="2" id="KW-1185">Reference proteome</keyword>
<sequence>MATPYSSNMGRLVFSLALICSIFCAFTSASSPPAVSPAAETELICHTDNPAECYPKVFSATEEFQVVHDDQDLPPGLHVQLDVQTGQKRAKLYNPDEENPALAGLPVNQEVIVVDSEASRDREPSIRAGAPAYDPVGMVKAPQEKSVEFSQALQTIKKSSSRPQTAEASVLDGALLLLDDLSHDMYYGLQIAEDVEAVQSLFCILLRRDEAEREGQSFAERADFLASSVLSAAVGNNARALAAIEKSWDGITEKKCKTGSHSIKHELFRQLAPTSEPSTKQESEEAEAIRLYLAVINGLLKNPKIRNEFLENNGMQSFLQILLRDGSVWESRRAKVARIISDTFLDEDFGATLGLWPKKPQVDAGRCAEGAPLSLDDECWEYHLLKISQGVGAPEWSEQLLSLLRRAQAPNPRSERAPKHNEL</sequence>